<gene>
    <name evidence="1" type="ORF">DICPUDRAFT_153786</name>
</gene>
<dbReference type="VEuPathDB" id="AmoebaDB:DICPUDRAFT_153786"/>
<evidence type="ECO:0000313" key="2">
    <source>
        <dbReference type="Proteomes" id="UP000001064"/>
    </source>
</evidence>
<dbReference type="InParanoid" id="F0ZPR4"/>
<dbReference type="RefSeq" id="XP_003289401.1">
    <property type="nucleotide sequence ID" value="XM_003289353.1"/>
</dbReference>
<evidence type="ECO:0000313" key="1">
    <source>
        <dbReference type="EMBL" id="EGC34071.1"/>
    </source>
</evidence>
<protein>
    <submittedName>
        <fullName evidence="1">Uncharacterized protein</fullName>
    </submittedName>
</protein>
<dbReference type="KEGG" id="dpp:DICPUDRAFT_153786"/>
<dbReference type="AlphaFoldDB" id="F0ZPR4"/>
<name>F0ZPR4_DICPU</name>
<reference evidence="2" key="1">
    <citation type="journal article" date="2011" name="Genome Biol.">
        <title>Comparative genomics of the social amoebae Dictyostelium discoideum and Dictyostelium purpureum.</title>
        <authorList>
            <consortium name="US DOE Joint Genome Institute (JGI-PGF)"/>
            <person name="Sucgang R."/>
            <person name="Kuo A."/>
            <person name="Tian X."/>
            <person name="Salerno W."/>
            <person name="Parikh A."/>
            <person name="Feasley C.L."/>
            <person name="Dalin E."/>
            <person name="Tu H."/>
            <person name="Huang E."/>
            <person name="Barry K."/>
            <person name="Lindquist E."/>
            <person name="Shapiro H."/>
            <person name="Bruce D."/>
            <person name="Schmutz J."/>
            <person name="Salamov A."/>
            <person name="Fey P."/>
            <person name="Gaudet P."/>
            <person name="Anjard C."/>
            <person name="Babu M.M."/>
            <person name="Basu S."/>
            <person name="Bushmanova Y."/>
            <person name="van der Wel H."/>
            <person name="Katoh-Kurasawa M."/>
            <person name="Dinh C."/>
            <person name="Coutinho P.M."/>
            <person name="Saito T."/>
            <person name="Elias M."/>
            <person name="Schaap P."/>
            <person name="Kay R.R."/>
            <person name="Henrissat B."/>
            <person name="Eichinger L."/>
            <person name="Rivero F."/>
            <person name="Putnam N.H."/>
            <person name="West C.M."/>
            <person name="Loomis W.F."/>
            <person name="Chisholm R.L."/>
            <person name="Shaulsky G."/>
            <person name="Strassmann J.E."/>
            <person name="Queller D.C."/>
            <person name="Kuspa A."/>
            <person name="Grigoriev I.V."/>
        </authorList>
    </citation>
    <scope>NUCLEOTIDE SEQUENCE [LARGE SCALE GENOMIC DNA]</scope>
    <source>
        <strain evidence="2">QSDP1</strain>
    </source>
</reference>
<accession>F0ZPR4</accession>
<organism evidence="1 2">
    <name type="scientific">Dictyostelium purpureum</name>
    <name type="common">Slime mold</name>
    <dbReference type="NCBI Taxonomy" id="5786"/>
    <lineage>
        <taxon>Eukaryota</taxon>
        <taxon>Amoebozoa</taxon>
        <taxon>Evosea</taxon>
        <taxon>Eumycetozoa</taxon>
        <taxon>Dictyostelia</taxon>
        <taxon>Dictyosteliales</taxon>
        <taxon>Dictyosteliaceae</taxon>
        <taxon>Dictyostelium</taxon>
    </lineage>
</organism>
<proteinExistence type="predicted"/>
<dbReference type="Proteomes" id="UP000001064">
    <property type="component" value="Unassembled WGS sequence"/>
</dbReference>
<sequence length="59" mass="7196">MDIHSNRKIKKWVYSIRIQSQTCLEIRKYRKRNYISIDDTTPIYTLDCHFAKDVYTPKT</sequence>
<dbReference type="EMBL" id="GL871113">
    <property type="protein sequence ID" value="EGC34071.1"/>
    <property type="molecule type" value="Genomic_DNA"/>
</dbReference>
<keyword evidence="2" id="KW-1185">Reference proteome</keyword>
<dbReference type="GeneID" id="10502372"/>